<feature type="domain" description="PARG catalytic Macro" evidence="7">
    <location>
        <begin position="1140"/>
        <end position="1193"/>
    </location>
</feature>
<dbReference type="EC" id="3.2.1.143" evidence="2"/>
<dbReference type="InterPro" id="IPR046372">
    <property type="entry name" value="PARG_cat_C"/>
</dbReference>
<dbReference type="GO" id="GO:1990966">
    <property type="term" value="P:ATP generation from poly-ADP-D-ribose"/>
    <property type="evidence" value="ECO:0000318"/>
    <property type="project" value="GO_Central"/>
</dbReference>
<feature type="binding site" evidence="5">
    <location>
        <position position="312"/>
    </location>
    <ligand>
        <name>substrate</name>
    </ligand>
</feature>
<feature type="active site" evidence="4">
    <location>
        <position position="273"/>
    </location>
</feature>
<dbReference type="GeneID" id="115918524"/>
<proteinExistence type="inferred from homology"/>
<dbReference type="Proteomes" id="UP000007110">
    <property type="component" value="Unassembled WGS sequence"/>
</dbReference>
<feature type="region of interest" description="Disordered" evidence="6">
    <location>
        <begin position="663"/>
        <end position="682"/>
    </location>
</feature>
<feature type="domain" description="PARG helical" evidence="8">
    <location>
        <begin position="90"/>
        <end position="211"/>
    </location>
</feature>
<keyword evidence="10" id="KW-1185">Reference proteome</keyword>
<reference evidence="10" key="1">
    <citation type="submission" date="2015-02" db="EMBL/GenBank/DDBJ databases">
        <title>Genome sequencing for Strongylocentrotus purpuratus.</title>
        <authorList>
            <person name="Murali S."/>
            <person name="Liu Y."/>
            <person name="Vee V."/>
            <person name="English A."/>
            <person name="Wang M."/>
            <person name="Skinner E."/>
            <person name="Han Y."/>
            <person name="Muzny D.M."/>
            <person name="Worley K.C."/>
            <person name="Gibbs R.A."/>
        </authorList>
    </citation>
    <scope>NUCLEOTIDE SEQUENCE</scope>
</reference>
<feature type="compositionally biased region" description="Polar residues" evidence="6">
    <location>
        <begin position="861"/>
        <end position="874"/>
    </location>
</feature>
<accession>A0A7M7NLY3</accession>
<evidence type="ECO:0000313" key="10">
    <source>
        <dbReference type="Proteomes" id="UP000007110"/>
    </source>
</evidence>
<protein>
    <recommendedName>
        <fullName evidence="2">poly(ADP-ribose) glycohydrolase</fullName>
        <ecNumber evidence="2">3.2.1.143</ecNumber>
    </recommendedName>
</protein>
<comment type="similarity">
    <text evidence="1">Belongs to the poly(ADP-ribose) glycohydrolase family.</text>
</comment>
<dbReference type="PANTHER" id="PTHR12837:SF0">
    <property type="entry name" value="POLY(ADP-RIBOSE) GLYCOHYDROLASE"/>
    <property type="match status" value="1"/>
</dbReference>
<evidence type="ECO:0000256" key="4">
    <source>
        <dbReference type="PIRSR" id="PIRSR607724-1"/>
    </source>
</evidence>
<evidence type="ECO:0000256" key="1">
    <source>
        <dbReference type="ARBA" id="ARBA00009545"/>
    </source>
</evidence>
<dbReference type="OrthoDB" id="1937899at2759"/>
<evidence type="ECO:0000256" key="2">
    <source>
        <dbReference type="ARBA" id="ARBA00012255"/>
    </source>
</evidence>
<feature type="compositionally biased region" description="Basic and acidic residues" evidence="6">
    <location>
        <begin position="663"/>
        <end position="672"/>
    </location>
</feature>
<dbReference type="Pfam" id="PF05028">
    <property type="entry name" value="PARG_cat_C"/>
    <property type="match status" value="2"/>
</dbReference>
<name>A0A7M7NLY3_STRPU</name>
<dbReference type="GO" id="GO:0005737">
    <property type="term" value="C:cytoplasm"/>
    <property type="evidence" value="ECO:0000318"/>
    <property type="project" value="GO_Central"/>
</dbReference>
<feature type="region of interest" description="Disordered" evidence="6">
    <location>
        <begin position="755"/>
        <end position="781"/>
    </location>
</feature>
<feature type="domain" description="PARG catalytic Macro" evidence="7">
    <location>
        <begin position="223"/>
        <end position="374"/>
    </location>
</feature>
<dbReference type="GO" id="GO:0009225">
    <property type="term" value="P:nucleotide-sugar metabolic process"/>
    <property type="evidence" value="ECO:0000318"/>
    <property type="project" value="GO_Central"/>
</dbReference>
<reference evidence="9" key="2">
    <citation type="submission" date="2021-01" db="UniProtKB">
        <authorList>
            <consortium name="EnsemblMetazoa"/>
        </authorList>
    </citation>
    <scope>IDENTIFICATION</scope>
</reference>
<feature type="region of interest" description="Disordered" evidence="6">
    <location>
        <begin position="855"/>
        <end position="874"/>
    </location>
</feature>
<dbReference type="AlphaFoldDB" id="A0A7M7NLY3"/>
<evidence type="ECO:0000259" key="7">
    <source>
        <dbReference type="Pfam" id="PF05028"/>
    </source>
</evidence>
<dbReference type="GO" id="GO:0006282">
    <property type="term" value="P:regulation of DNA repair"/>
    <property type="evidence" value="ECO:0000318"/>
    <property type="project" value="GO_Central"/>
</dbReference>
<evidence type="ECO:0000256" key="3">
    <source>
        <dbReference type="ARBA" id="ARBA00022801"/>
    </source>
</evidence>
<dbReference type="PANTHER" id="PTHR12837">
    <property type="entry name" value="POLY ADP-RIBOSE GLYCOHYDROLASE"/>
    <property type="match status" value="1"/>
</dbReference>
<dbReference type="InterPro" id="IPR048362">
    <property type="entry name" value="PARG_helical"/>
</dbReference>
<dbReference type="RefSeq" id="XP_030837611.1">
    <property type="nucleotide sequence ID" value="XM_030981751.1"/>
</dbReference>
<dbReference type="InParanoid" id="A0A7M7NLY3"/>
<dbReference type="GO" id="GO:0005634">
    <property type="term" value="C:nucleus"/>
    <property type="evidence" value="ECO:0000318"/>
    <property type="project" value="GO_Central"/>
</dbReference>
<dbReference type="GO" id="GO:0005975">
    <property type="term" value="P:carbohydrate metabolic process"/>
    <property type="evidence" value="ECO:0007669"/>
    <property type="project" value="InterPro"/>
</dbReference>
<dbReference type="InterPro" id="IPR007724">
    <property type="entry name" value="Poly_GlycHdrlase"/>
</dbReference>
<feature type="compositionally biased region" description="Polar residues" evidence="6">
    <location>
        <begin position="673"/>
        <end position="682"/>
    </location>
</feature>
<dbReference type="GO" id="GO:0004649">
    <property type="term" value="F:poly(ADP-ribose) glycohydrolase activity"/>
    <property type="evidence" value="ECO:0000318"/>
    <property type="project" value="GO_Central"/>
</dbReference>
<feature type="region of interest" description="Disordered" evidence="6">
    <location>
        <begin position="399"/>
        <end position="423"/>
    </location>
</feature>
<feature type="active site" evidence="4">
    <location>
        <position position="254"/>
    </location>
</feature>
<feature type="binding site" evidence="5">
    <location>
        <position position="257"/>
    </location>
    <ligand>
        <name>substrate</name>
    </ligand>
</feature>
<evidence type="ECO:0000256" key="5">
    <source>
        <dbReference type="PIRSR" id="PIRSR607724-2"/>
    </source>
</evidence>
<evidence type="ECO:0000313" key="9">
    <source>
        <dbReference type="EnsemblMetazoa" id="XP_030837611"/>
    </source>
</evidence>
<feature type="active site" evidence="4">
    <location>
        <position position="272"/>
    </location>
</feature>
<sequence>MVTEKGSKHPTLHRDPSREPVVLPCDLGTWPLVQGALTRMRKVTTMSETMPILDHVYALIHGGTKSADVRRTKAATVMAGLVHFLEAIATQEERILFFDQTLPMIVDLALALGDLKPQEGFFYSVQQIGGEGRLPRRFVASLMAHLFLCTLPNPSSLSLNLTHFASFFGVLNMSKGEDSQTAKLRCILNYFNRLATDSVSSGPLGSITFTRKVLPRDEVPMLETWKDSRLQLCPLVVRPEGLIEEAGSSTLQVDFANEYIGGGVLGSGCVQEEIRFCICPELLVSLIFMESMEENEAISISGFEQFSSYTGYGWGLRYTGDFRDGAQITSSGDIKTSLVAIDASCNPGDTQYRDPTLLRELNKAYVGFLQTELSLSNQMAGEGLSESIYLDAMDQSQMSTEGDFETASEGLDSLSHPRSVTPSISTISDYSNSLSRAITDIAVKDYCQGKRDQATQSEPSLDLEITEKGDAGCRHEGLNSFASSIAGDAVREGYVHASKRSASKRAEPAKCRRGQSVEDTAEDIITDAIDSRQGDGQSHEHVIWKNGHGYPDGNRDGIAQDLSAIIDDIVGVVIKEALAEIAGMCVSETSSHRGPSLEGYSVISTWSSSKSDSFVRIDMDSDFSASGTRSVGSLSSVGSEKVGMTVEAYVSNVVAGAVQKMKKGEVDTEGQRTRNGGQSVSGSDIKTVAESIVGGVMEDVKKRFQKDEEDGMRNSYFRPVVSAGLDAFATSVTDSAVKDAIKEFSASDQGFLYSQYSTIPSTPPPSPSNASTGSSKRFSLEDPSQLEEFAEKLLNSITPSSRHHSTRGCDGEVGYSRFQEIESFASSLVSRAVTDSTQIVSSCGLFRRESSSGCISSRSSLTVPSGSSKRSSMDSFTEDLLRIGNIDPTGRRPSKTEENIAYFSQELTRVAEVEEKLGQRRKSDLEDFQQELCQSSILGNVSHKNEPTQSKIHAASRLANRLSDDIICDAFLQLYGATPFRELIRLDSLSDLDSGGGNRRRSYPRRGFRTSSVSSCSLSVRSTISEMDLVTLASNLANSIIESALQTYKDEYLTAQRLAAESITEDSQLQDTMDEASILATYDGSNLDRQETACTSLAGELPPVLSIHETAGCIVEKAVQDAVVMYQASLSSTARVARHPVGTPARRPIATGNWGCGVFGGDPQLKSLLQWVAASQCRAPSLFYYSFNDERVRQLEQVTLKIQTKRWSVGDLMRIVHEYCHLVTTSSEQSGHGLFDYILGLQC</sequence>
<organism evidence="9 10">
    <name type="scientific">Strongylocentrotus purpuratus</name>
    <name type="common">Purple sea urchin</name>
    <dbReference type="NCBI Taxonomy" id="7668"/>
    <lineage>
        <taxon>Eukaryota</taxon>
        <taxon>Metazoa</taxon>
        <taxon>Echinodermata</taxon>
        <taxon>Eleutherozoa</taxon>
        <taxon>Echinozoa</taxon>
        <taxon>Echinoidea</taxon>
        <taxon>Euechinoidea</taxon>
        <taxon>Echinacea</taxon>
        <taxon>Camarodonta</taxon>
        <taxon>Echinidea</taxon>
        <taxon>Strongylocentrotidae</taxon>
        <taxon>Strongylocentrotus</taxon>
    </lineage>
</organism>
<dbReference type="KEGG" id="spu:115918524"/>
<evidence type="ECO:0000256" key="6">
    <source>
        <dbReference type="SAM" id="MobiDB-lite"/>
    </source>
</evidence>
<dbReference type="OMA" id="HEMTEPS"/>
<dbReference type="EnsemblMetazoa" id="XM_030981751">
    <property type="protein sequence ID" value="XP_030837611"/>
    <property type="gene ID" value="LOC115918524"/>
</dbReference>
<feature type="binding site" evidence="5">
    <location>
        <position position="271"/>
    </location>
    <ligand>
        <name>substrate</name>
    </ligand>
</feature>
<keyword evidence="3" id="KW-0378">Hydrolase</keyword>
<evidence type="ECO:0000259" key="8">
    <source>
        <dbReference type="Pfam" id="PF20811"/>
    </source>
</evidence>
<dbReference type="Pfam" id="PF20811">
    <property type="entry name" value="PARG_cat_N"/>
    <property type="match status" value="1"/>
</dbReference>